<keyword evidence="1" id="KW-0472">Membrane</keyword>
<name>A0ABN1UHR6_9ACTN</name>
<keyword evidence="1" id="KW-1133">Transmembrane helix</keyword>
<accession>A0ABN1UHR6</accession>
<evidence type="ECO:0008006" key="4">
    <source>
        <dbReference type="Google" id="ProtNLM"/>
    </source>
</evidence>
<feature type="transmembrane region" description="Helical" evidence="1">
    <location>
        <begin position="72"/>
        <end position="91"/>
    </location>
</feature>
<feature type="transmembrane region" description="Helical" evidence="1">
    <location>
        <begin position="97"/>
        <end position="116"/>
    </location>
</feature>
<reference evidence="2 3" key="1">
    <citation type="journal article" date="2019" name="Int. J. Syst. Evol. Microbiol.">
        <title>The Global Catalogue of Microorganisms (GCM) 10K type strain sequencing project: providing services to taxonomists for standard genome sequencing and annotation.</title>
        <authorList>
            <consortium name="The Broad Institute Genomics Platform"/>
            <consortium name="The Broad Institute Genome Sequencing Center for Infectious Disease"/>
            <person name="Wu L."/>
            <person name="Ma J."/>
        </authorList>
    </citation>
    <scope>NUCLEOTIDE SEQUENCE [LARGE SCALE GENOMIC DNA]</scope>
    <source>
        <strain evidence="2 3">JCM 11813</strain>
    </source>
</reference>
<protein>
    <recommendedName>
        <fullName evidence="4">DoxX family protein</fullName>
    </recommendedName>
</protein>
<evidence type="ECO:0000313" key="3">
    <source>
        <dbReference type="Proteomes" id="UP001499979"/>
    </source>
</evidence>
<gene>
    <name evidence="2" type="ORF">GCM10009606_29490</name>
</gene>
<dbReference type="InterPro" id="IPR046289">
    <property type="entry name" value="DUF6326"/>
</dbReference>
<comment type="caution">
    <text evidence="2">The sequence shown here is derived from an EMBL/GenBank/DDBJ whole genome shotgun (WGS) entry which is preliminary data.</text>
</comment>
<feature type="transmembrane region" description="Helical" evidence="1">
    <location>
        <begin position="40"/>
        <end position="60"/>
    </location>
</feature>
<sequence length="121" mass="13305">MLQSAWIFVTLNYLYCDVLTLMHRDELQGFLAGEVGGMRISEGFLLGAGALMEIPIGMVLLSRVLRRSAARIANLVAGTVMTVVQAATLGFGPAPFYLFFSAVEITATAFVVVYAWRWREP</sequence>
<keyword evidence="1" id="KW-0812">Transmembrane</keyword>
<dbReference type="Pfam" id="PF19851">
    <property type="entry name" value="DUF6326"/>
    <property type="match status" value="1"/>
</dbReference>
<evidence type="ECO:0000256" key="1">
    <source>
        <dbReference type="SAM" id="Phobius"/>
    </source>
</evidence>
<keyword evidence="3" id="KW-1185">Reference proteome</keyword>
<dbReference type="Proteomes" id="UP001499979">
    <property type="component" value="Unassembled WGS sequence"/>
</dbReference>
<proteinExistence type="predicted"/>
<evidence type="ECO:0000313" key="2">
    <source>
        <dbReference type="EMBL" id="GAA1148886.1"/>
    </source>
</evidence>
<dbReference type="EMBL" id="BAAAJE010000015">
    <property type="protein sequence ID" value="GAA1148886.1"/>
    <property type="molecule type" value="Genomic_DNA"/>
</dbReference>
<organism evidence="2 3">
    <name type="scientific">Nocardioides aquiterrae</name>
    <dbReference type="NCBI Taxonomy" id="203799"/>
    <lineage>
        <taxon>Bacteria</taxon>
        <taxon>Bacillati</taxon>
        <taxon>Actinomycetota</taxon>
        <taxon>Actinomycetes</taxon>
        <taxon>Propionibacteriales</taxon>
        <taxon>Nocardioidaceae</taxon>
        <taxon>Nocardioides</taxon>
    </lineage>
</organism>